<reference evidence="1" key="2">
    <citation type="journal article" name="Front. Microbiol.">
        <title>Degradative Capacity of Two Strains of Rhodonia placenta: From Phenotype to Genotype.</title>
        <authorList>
            <person name="Kolle M."/>
            <person name="Horta M.A.C."/>
            <person name="Nowrousian M."/>
            <person name="Ohm R.A."/>
            <person name="Benz J.P."/>
            <person name="Pilgard A."/>
        </authorList>
    </citation>
    <scope>NUCLEOTIDE SEQUENCE</scope>
    <source>
        <strain evidence="1">FPRL280</strain>
    </source>
</reference>
<accession>A0A8H7P1V3</accession>
<protein>
    <submittedName>
        <fullName evidence="1">Uncharacterized protein</fullName>
    </submittedName>
</protein>
<dbReference type="Proteomes" id="UP000639403">
    <property type="component" value="Unassembled WGS sequence"/>
</dbReference>
<name>A0A8H7P1V3_9APHY</name>
<sequence length="149" mass="17026">MDTLERARESFNAIVMISMHQKLEQYARESLEMHQKYASESLEMHQKIIDAIHNVPRATSEWQTSQQHPTADLERDTLKRWKASPRYATSCRIGPTLPSNKIFELAGTLPKNRMSILVQSGHARLISIYSVYTKSKRTCAPPAATTRGR</sequence>
<dbReference type="AlphaFoldDB" id="A0A8H7P1V3"/>
<proteinExistence type="predicted"/>
<organism evidence="1 2">
    <name type="scientific">Rhodonia placenta</name>
    <dbReference type="NCBI Taxonomy" id="104341"/>
    <lineage>
        <taxon>Eukaryota</taxon>
        <taxon>Fungi</taxon>
        <taxon>Dikarya</taxon>
        <taxon>Basidiomycota</taxon>
        <taxon>Agaricomycotina</taxon>
        <taxon>Agaricomycetes</taxon>
        <taxon>Polyporales</taxon>
        <taxon>Adustoporiaceae</taxon>
        <taxon>Rhodonia</taxon>
    </lineage>
</organism>
<comment type="caution">
    <text evidence="1">The sequence shown here is derived from an EMBL/GenBank/DDBJ whole genome shotgun (WGS) entry which is preliminary data.</text>
</comment>
<evidence type="ECO:0000313" key="2">
    <source>
        <dbReference type="Proteomes" id="UP000639403"/>
    </source>
</evidence>
<gene>
    <name evidence="1" type="ORF">IEO21_05497</name>
</gene>
<evidence type="ECO:0000313" key="1">
    <source>
        <dbReference type="EMBL" id="KAF9813565.1"/>
    </source>
</evidence>
<dbReference type="EMBL" id="JADOXO010000101">
    <property type="protein sequence ID" value="KAF9813565.1"/>
    <property type="molecule type" value="Genomic_DNA"/>
</dbReference>
<reference evidence="1" key="1">
    <citation type="submission" date="2020-11" db="EMBL/GenBank/DDBJ databases">
        <authorList>
            <person name="Koelle M."/>
            <person name="Horta M.A.C."/>
            <person name="Nowrousian M."/>
            <person name="Ohm R.A."/>
            <person name="Benz P."/>
            <person name="Pilgard A."/>
        </authorList>
    </citation>
    <scope>NUCLEOTIDE SEQUENCE</scope>
    <source>
        <strain evidence="1">FPRL280</strain>
    </source>
</reference>